<keyword evidence="6" id="KW-0479">Metal-binding</keyword>
<evidence type="ECO:0000256" key="15">
    <source>
        <dbReference type="ARBA" id="ARBA00078658"/>
    </source>
</evidence>
<evidence type="ECO:0000256" key="1">
    <source>
        <dbReference type="ARBA" id="ARBA00004324"/>
    </source>
</evidence>
<name>A0A7K6XM94_9PASE</name>
<dbReference type="InterPro" id="IPR013087">
    <property type="entry name" value="Znf_C2H2_type"/>
</dbReference>
<dbReference type="GO" id="GO:0016020">
    <property type="term" value="C:membrane"/>
    <property type="evidence" value="ECO:0007669"/>
    <property type="project" value="TreeGrafter"/>
</dbReference>
<feature type="region of interest" description="Disordered" evidence="18">
    <location>
        <begin position="841"/>
        <end position="915"/>
    </location>
</feature>
<feature type="non-terminal residue" evidence="20">
    <location>
        <position position="1"/>
    </location>
</feature>
<dbReference type="PROSITE" id="PS00028">
    <property type="entry name" value="ZINC_FINGER_C2H2_1"/>
    <property type="match status" value="1"/>
</dbReference>
<keyword evidence="4" id="KW-0597">Phosphoprotein</keyword>
<comment type="subunit">
    <text evidence="13">Interacts with KNOP1. Interacts with TARDBP and NUP107. Interacts (via N-terminus) with RBM39. Interacts with the SH3 domains of FYN and GRB2.</text>
</comment>
<evidence type="ECO:0000256" key="18">
    <source>
        <dbReference type="SAM" id="MobiDB-lite"/>
    </source>
</evidence>
<dbReference type="Gene3D" id="2.130.10.10">
    <property type="entry name" value="YVTN repeat-like/Quinoprotein amine dehydrogenase"/>
    <property type="match status" value="2"/>
</dbReference>
<evidence type="ECO:0000256" key="4">
    <source>
        <dbReference type="ARBA" id="ARBA00022553"/>
    </source>
</evidence>
<feature type="compositionally biased region" description="Polar residues" evidence="18">
    <location>
        <begin position="949"/>
        <end position="964"/>
    </location>
</feature>
<evidence type="ECO:0000313" key="21">
    <source>
        <dbReference type="Proteomes" id="UP000587587"/>
    </source>
</evidence>
<keyword evidence="7" id="KW-0677">Repeat</keyword>
<evidence type="ECO:0000256" key="6">
    <source>
        <dbReference type="ARBA" id="ARBA00022723"/>
    </source>
</evidence>
<feature type="region of interest" description="Disordered" evidence="18">
    <location>
        <begin position="488"/>
        <end position="538"/>
    </location>
</feature>
<dbReference type="InterPro" id="IPR018391">
    <property type="entry name" value="PQQ_b-propeller_rpt"/>
</dbReference>
<dbReference type="PROSITE" id="PS50082">
    <property type="entry name" value="WD_REPEATS_2"/>
    <property type="match status" value="1"/>
</dbReference>
<evidence type="ECO:0000256" key="17">
    <source>
        <dbReference type="SAM" id="Coils"/>
    </source>
</evidence>
<keyword evidence="3" id="KW-1017">Isopeptide bond</keyword>
<feature type="compositionally biased region" description="Low complexity" evidence="18">
    <location>
        <begin position="1129"/>
        <end position="1146"/>
    </location>
</feature>
<evidence type="ECO:0000256" key="9">
    <source>
        <dbReference type="ARBA" id="ARBA00022833"/>
    </source>
</evidence>
<evidence type="ECO:0000256" key="12">
    <source>
        <dbReference type="ARBA" id="ARBA00056374"/>
    </source>
</evidence>
<feature type="repeat" description="WD" evidence="16">
    <location>
        <begin position="1519"/>
        <end position="1563"/>
    </location>
</feature>
<feature type="domain" description="C2H2-type" evidence="19">
    <location>
        <begin position="1769"/>
        <end position="1792"/>
    </location>
</feature>
<dbReference type="GO" id="GO:0005730">
    <property type="term" value="C:nucleolus"/>
    <property type="evidence" value="ECO:0007669"/>
    <property type="project" value="UniProtKB-SubCell"/>
</dbReference>
<feature type="compositionally biased region" description="Polar residues" evidence="18">
    <location>
        <begin position="893"/>
        <end position="905"/>
    </location>
</feature>
<evidence type="ECO:0000313" key="20">
    <source>
        <dbReference type="EMBL" id="NWX60414.1"/>
    </source>
</evidence>
<feature type="compositionally biased region" description="Basic and acidic residues" evidence="18">
    <location>
        <begin position="521"/>
        <end position="538"/>
    </location>
</feature>
<feature type="compositionally biased region" description="Polar residues" evidence="18">
    <location>
        <begin position="1446"/>
        <end position="1465"/>
    </location>
</feature>
<feature type="region of interest" description="Disordered" evidence="18">
    <location>
        <begin position="94"/>
        <end position="116"/>
    </location>
</feature>
<feature type="non-terminal residue" evidence="20">
    <location>
        <position position="1837"/>
    </location>
</feature>
<dbReference type="SMART" id="SM00320">
    <property type="entry name" value="WD40"/>
    <property type="match status" value="6"/>
</dbReference>
<evidence type="ECO:0000256" key="16">
    <source>
        <dbReference type="PROSITE-ProRule" id="PRU00221"/>
    </source>
</evidence>
<keyword evidence="5 16" id="KW-0853">WD repeat</keyword>
<feature type="compositionally biased region" description="Basic and acidic residues" evidence="18">
    <location>
        <begin position="381"/>
        <end position="405"/>
    </location>
</feature>
<evidence type="ECO:0000256" key="5">
    <source>
        <dbReference type="ARBA" id="ARBA00022574"/>
    </source>
</evidence>
<dbReference type="GO" id="GO:0016607">
    <property type="term" value="C:nuclear speck"/>
    <property type="evidence" value="ECO:0007669"/>
    <property type="project" value="UniProtKB-SubCell"/>
</dbReference>
<dbReference type="PANTHER" id="PTHR14435:SF2">
    <property type="entry name" value="ZINC FINGER PROTEIN 106"/>
    <property type="match status" value="1"/>
</dbReference>
<feature type="region of interest" description="Disordered" evidence="18">
    <location>
        <begin position="566"/>
        <end position="596"/>
    </location>
</feature>
<evidence type="ECO:0000256" key="14">
    <source>
        <dbReference type="ARBA" id="ARBA00067523"/>
    </source>
</evidence>
<dbReference type="GO" id="GO:0005829">
    <property type="term" value="C:cytosol"/>
    <property type="evidence" value="ECO:0007669"/>
    <property type="project" value="TreeGrafter"/>
</dbReference>
<evidence type="ECO:0000256" key="7">
    <source>
        <dbReference type="ARBA" id="ARBA00022737"/>
    </source>
</evidence>
<feature type="compositionally biased region" description="Polar residues" evidence="18">
    <location>
        <begin position="298"/>
        <end position="307"/>
    </location>
</feature>
<evidence type="ECO:0000256" key="3">
    <source>
        <dbReference type="ARBA" id="ARBA00022499"/>
    </source>
</evidence>
<feature type="compositionally biased region" description="Polar residues" evidence="18">
    <location>
        <begin position="493"/>
        <end position="520"/>
    </location>
</feature>
<evidence type="ECO:0000256" key="11">
    <source>
        <dbReference type="ARBA" id="ARBA00023242"/>
    </source>
</evidence>
<dbReference type="InterPro" id="IPR042622">
    <property type="entry name" value="Znf106"/>
</dbReference>
<protein>
    <recommendedName>
        <fullName evidence="14">Zinc finger protein 106</fullName>
    </recommendedName>
    <alternativeName>
        <fullName evidence="15">Zinc finger protein 474</fullName>
    </alternativeName>
</protein>
<dbReference type="SUPFAM" id="SSF50978">
    <property type="entry name" value="WD40 repeat-like"/>
    <property type="match status" value="1"/>
</dbReference>
<feature type="region of interest" description="Disordered" evidence="18">
    <location>
        <begin position="949"/>
        <end position="998"/>
    </location>
</feature>
<dbReference type="GO" id="GO:0017124">
    <property type="term" value="F:SH3 domain binding"/>
    <property type="evidence" value="ECO:0007669"/>
    <property type="project" value="TreeGrafter"/>
</dbReference>
<keyword evidence="9" id="KW-0862">Zinc</keyword>
<feature type="region of interest" description="Disordered" evidence="18">
    <location>
        <begin position="1296"/>
        <end position="1477"/>
    </location>
</feature>
<evidence type="ECO:0000259" key="19">
    <source>
        <dbReference type="PROSITE" id="PS00028"/>
    </source>
</evidence>
<feature type="coiled-coil region" evidence="17">
    <location>
        <begin position="36"/>
        <end position="79"/>
    </location>
</feature>
<dbReference type="InterPro" id="IPR001680">
    <property type="entry name" value="WD40_rpt"/>
</dbReference>
<keyword evidence="8" id="KW-0863">Zinc-finger</keyword>
<feature type="region of interest" description="Disordered" evidence="18">
    <location>
        <begin position="618"/>
        <end position="639"/>
    </location>
</feature>
<feature type="compositionally biased region" description="Polar residues" evidence="18">
    <location>
        <begin position="153"/>
        <end position="172"/>
    </location>
</feature>
<dbReference type="InterPro" id="IPR015943">
    <property type="entry name" value="WD40/YVTN_repeat-like_dom_sf"/>
</dbReference>
<dbReference type="GO" id="GO:0008286">
    <property type="term" value="P:insulin receptor signaling pathway"/>
    <property type="evidence" value="ECO:0007669"/>
    <property type="project" value="TreeGrafter"/>
</dbReference>
<keyword evidence="21" id="KW-1185">Reference proteome</keyword>
<gene>
    <name evidence="20" type="primary">Znf106</name>
    <name evidence="20" type="ORF">PROCAF_R00053</name>
</gene>
<keyword evidence="17" id="KW-0175">Coiled coil</keyword>
<dbReference type="FunFam" id="2.130.10.10:FF:000114">
    <property type="entry name" value="zinc finger protein 106 isoform X1"/>
    <property type="match status" value="1"/>
</dbReference>
<keyword evidence="11" id="KW-0539">Nucleus</keyword>
<dbReference type="SMART" id="SM00564">
    <property type="entry name" value="PQQ"/>
    <property type="match status" value="4"/>
</dbReference>
<dbReference type="GO" id="GO:0003723">
    <property type="term" value="F:RNA binding"/>
    <property type="evidence" value="ECO:0007669"/>
    <property type="project" value="InterPro"/>
</dbReference>
<organism evidence="20 21">
    <name type="scientific">Promerops cafer</name>
    <name type="common">Cape sugarbird</name>
    <dbReference type="NCBI Taxonomy" id="254652"/>
    <lineage>
        <taxon>Eukaryota</taxon>
        <taxon>Metazoa</taxon>
        <taxon>Chordata</taxon>
        <taxon>Craniata</taxon>
        <taxon>Vertebrata</taxon>
        <taxon>Euteleostomi</taxon>
        <taxon>Archelosauria</taxon>
        <taxon>Archosauria</taxon>
        <taxon>Dinosauria</taxon>
        <taxon>Saurischia</taxon>
        <taxon>Theropoda</taxon>
        <taxon>Coelurosauria</taxon>
        <taxon>Aves</taxon>
        <taxon>Neognathae</taxon>
        <taxon>Neoaves</taxon>
        <taxon>Telluraves</taxon>
        <taxon>Australaves</taxon>
        <taxon>Passeriformes</taxon>
        <taxon>Passeroidea</taxon>
        <taxon>Nectariniidae</taxon>
        <taxon>Promerops</taxon>
    </lineage>
</organism>
<dbReference type="SMART" id="SM00355">
    <property type="entry name" value="ZnF_C2H2"/>
    <property type="match status" value="3"/>
</dbReference>
<feature type="region of interest" description="Disordered" evidence="18">
    <location>
        <begin position="145"/>
        <end position="190"/>
    </location>
</feature>
<dbReference type="Proteomes" id="UP000587587">
    <property type="component" value="Unassembled WGS sequence"/>
</dbReference>
<dbReference type="CDD" id="cd00200">
    <property type="entry name" value="WD40"/>
    <property type="match status" value="1"/>
</dbReference>
<dbReference type="GO" id="GO:0008270">
    <property type="term" value="F:zinc ion binding"/>
    <property type="evidence" value="ECO:0007669"/>
    <property type="project" value="UniProtKB-KW"/>
</dbReference>
<keyword evidence="10" id="KW-0832">Ubl conjugation</keyword>
<dbReference type="EMBL" id="VZSE01007886">
    <property type="protein sequence ID" value="NWX60414.1"/>
    <property type="molecule type" value="Genomic_DNA"/>
</dbReference>
<feature type="compositionally biased region" description="Polar residues" evidence="18">
    <location>
        <begin position="318"/>
        <end position="327"/>
    </location>
</feature>
<dbReference type="FunFam" id="2.130.10.10:FF:000195">
    <property type="entry name" value="Zinc finger protein 106"/>
    <property type="match status" value="1"/>
</dbReference>
<feature type="compositionally biased region" description="Basic residues" evidence="18">
    <location>
        <begin position="987"/>
        <end position="997"/>
    </location>
</feature>
<comment type="subcellular location">
    <subcellularLocation>
        <location evidence="1">Nucleus speckle</location>
    </subcellularLocation>
    <subcellularLocation>
        <location evidence="2">Nucleus</location>
        <location evidence="2">Nucleolus</location>
    </subcellularLocation>
</comment>
<dbReference type="Pfam" id="PF00400">
    <property type="entry name" value="WD40"/>
    <property type="match status" value="6"/>
</dbReference>
<proteinExistence type="predicted"/>
<dbReference type="InterPro" id="IPR036322">
    <property type="entry name" value="WD40_repeat_dom_sf"/>
</dbReference>
<feature type="region of interest" description="Disordered" evidence="18">
    <location>
        <begin position="366"/>
        <end position="413"/>
    </location>
</feature>
<reference evidence="20 21" key="1">
    <citation type="submission" date="2019-09" db="EMBL/GenBank/DDBJ databases">
        <title>Bird 10,000 Genomes (B10K) Project - Family phase.</title>
        <authorList>
            <person name="Zhang G."/>
        </authorList>
    </citation>
    <scope>NUCLEOTIDE SEQUENCE [LARGE SCALE GENOMIC DNA]</scope>
    <source>
        <strain evidence="20">B10K-UC-030-53</strain>
    </source>
</reference>
<feature type="compositionally biased region" description="Polar residues" evidence="18">
    <location>
        <begin position="1427"/>
        <end position="1438"/>
    </location>
</feature>
<dbReference type="PANTHER" id="PTHR14435">
    <property type="entry name" value="ZINC FINGER PROTEIN 106"/>
    <property type="match status" value="1"/>
</dbReference>
<evidence type="ECO:0000256" key="2">
    <source>
        <dbReference type="ARBA" id="ARBA00004604"/>
    </source>
</evidence>
<feature type="region of interest" description="Disordered" evidence="18">
    <location>
        <begin position="285"/>
        <end position="340"/>
    </location>
</feature>
<feature type="compositionally biased region" description="Basic and acidic residues" evidence="18">
    <location>
        <begin position="1396"/>
        <end position="1408"/>
    </location>
</feature>
<feature type="region of interest" description="Disordered" evidence="18">
    <location>
        <begin position="1112"/>
        <end position="1165"/>
    </location>
</feature>
<evidence type="ECO:0000256" key="8">
    <source>
        <dbReference type="ARBA" id="ARBA00022771"/>
    </source>
</evidence>
<sequence length="1837" mass="203141">RDSSHECRVCRVTLVGLSAYAKHISSQLHKDNVNAHDRKEEEKEDSEEEYLDKELVQLIKQKKERNRQTELSCANQELECDDRRSQRRREERAAYKEREAYDQSSWHHHNASQRDWKWEKDDYVSPRQGKFSHSQRNLNINRHSGCARGRSGWHQNVSGNPSNRHNYGNSGNAWHLSGQGGGTKSNWHHGARERNSTWHSEETGHFSSWNSKSYGGNWKPSPHGTNGWNFGSSGDSYSSEPGIYSKERYAWQQPEKGDVLPYRNRRNRGDHLDFTSDTLAAEGGLDFNTLKQPESKTSRASGKSVSPSRDKTYRWTPYPSQKTAEQQPRSEDNVLKTSDKMDSVLTPLTDSSMKGKTCEANVSLSKLKKHEASSPSNGTSDHLDSCKVMKDSSSGEKPDKDDSRSNRMPSLKSPLLNITDMKLCLTKQDTNSLLKNVRLLLSSTSGEEQNHLNAVNLETSSFFSYSSKLHGACVGNLQDNKDVLGSDLGEPINNLSEAEQNPKGVQSNHSLQNAPLSSCKDTSDQNREETGKALPKKEFRLDSLEDVSGDDLMGSVKSEAKVEKLDSSVSSCNCDTPEGKTTTSKKEDDKKPSASSIASAELKNFTFRIEPTVSASSSQDRFHVDLKTSQDREGNEECVKSRDQFEMEGFENPSDNELQKGGSQSVGLLLPDLSKFGLPASLQRDLTRHISLKSKVGTHLPEPNLNNARRIRNVNCLRRSETEKESGLKPTLRQILSASRRNVNWDQVIQQVTKKKQELGKGLPRFGIEMVPLVQNEQEGLELSEESDPSTLEGEGFQWEGISLAVSGSARKRSFSESSVIADRNPSYSFFSEQAKIKESGQRQVIAASHSHPMTSGYEASTDIEADQKEETPSLALSPFMSERTEASRRSHSLQATSEITGLTEQDQESPEKRTPLLEKQNVLEISEENRPASNSASLLAVSNNIDAATDSSCTSGTEQNDSQGIGKKRRATGEGSSPEIPSLERKNKRRKIKGKKERSQVDQLLAISLREEELSKSLQSVDSSLLQARAALQAAYVEVQRFLVLKQQITMEMSTLRSQRIQILQGLQETYEPSELSEQLSCSALTERRNSKSQMAADSVPSGSLLPLLDTLSSSVPPRGASVPVTMPSPFQSSGSTPSDSPDTSVQVKREPVSPKGTELNVNSVLQSSPCASQAEEVEQNDEETNQKTSVYPVITATISLAGLAACFQQTDQDIHEHAADKGQSGLPENSSPHSVSVFSKREANDIVAERFLLNQCGPSLSKHSVLPEMPVDKTPKLSAELSEQHLTMAAVPAEKGNRRRRRLRKKKTLRAAHVPDNSDTEQDMIDFKPVRKVKGGKVPKGEKVATSTPPREEGGVTAQAARNKDENDSDASLELVEVSAPQCEVVDVGSSASGDEKPDSPSKRDSCNSVDQAVLEASCSGYDEVSSTSEIGTNYRNDGKRSVAETQTSVSSLRGSKNSSEVSSEPGEDEEPTEGTFEGHLAAVNAIQIFGNLLYTCSADKTVCAYNLVSRKCVAIFEGHTSKVNCLLVTQTNGKNAALYTGSSDHTVKCYNIKTKECMEQFKLEDRVLCLHSRWRILYAGLANGTVVTFSIKNNKQVDIFECHGPRAVSCLATAQEGARKLLVVGSYDCTISVRDARNGLLLRTLEGHSKTILCMKASVVNDLVFSGSSDQSVHAHNIHTGELVRIYKGHNHAVTVVNILGKVMVTACLDKFVRVYELQSHDRLQVYGGHTDMIMCMTIHKSMIYTGCYDGSVRAVRLNLMQNYRCWWHGCSLIFGVVDHLKQHLLTDHTNPNFQTLKCRWKNCDAFFTSRKGSKQDAVGHIERHAEDDSRIDS</sequence>
<feature type="compositionally biased region" description="Basic and acidic residues" evidence="18">
    <location>
        <begin position="620"/>
        <end position="639"/>
    </location>
</feature>
<evidence type="ECO:0000256" key="13">
    <source>
        <dbReference type="ARBA" id="ARBA00062748"/>
    </source>
</evidence>
<accession>A0A7K6XM94</accession>
<evidence type="ECO:0000256" key="10">
    <source>
        <dbReference type="ARBA" id="ARBA00022843"/>
    </source>
</evidence>
<feature type="compositionally biased region" description="Basic and acidic residues" evidence="18">
    <location>
        <begin position="328"/>
        <end position="340"/>
    </location>
</feature>
<comment type="caution">
    <text evidence="20">The sequence shown here is derived from an EMBL/GenBank/DDBJ whole genome shotgun (WGS) entry which is preliminary data.</text>
</comment>
<comment type="function">
    <text evidence="12">RNA-binding protein. Specifically binds to 5'-GGGGCC-3' sequence repeats in RNA. Essential for maintenance of peripheral motor neuron and skeletal muscle function. Required for normal expression and/or alternative splicing of a number of genes in spinal cord and skeletal muscle, including the neurite outgrowth inhibitor RTN4. Also contributes to normal mitochondrial respiratory function in motor neurons, via an unknown mechanism.</text>
</comment>
<feature type="compositionally biased region" description="Basic residues" evidence="18">
    <location>
        <begin position="1299"/>
        <end position="1312"/>
    </location>
</feature>